<comment type="caution">
    <text evidence="2">The sequence shown here is derived from an EMBL/GenBank/DDBJ whole genome shotgun (WGS) entry which is preliminary data.</text>
</comment>
<keyword evidence="1" id="KW-0732">Signal</keyword>
<sequence length="201" mass="21687">MFKALLFGAALAFFALPAAAAELGRVDFNGRIVVLSDDNTWAYAETSALDCGTATPVASTKIKIAACIDLDDWNAGQGSGDQEFVYFSKDGNVGFAYITETAYAPIDAYHDAIIQYATQQSGFAAGSVTPFEEGEQTINGKTWNSMHYKVTVQGNELEFINYFYSEPALGSTQFVFWSLPAMTESAKALAEKVMSTVTIAD</sequence>
<feature type="signal peptide" evidence="1">
    <location>
        <begin position="1"/>
        <end position="20"/>
    </location>
</feature>
<accession>A0A933NUW8</accession>
<evidence type="ECO:0000313" key="3">
    <source>
        <dbReference type="Proteomes" id="UP000782610"/>
    </source>
</evidence>
<evidence type="ECO:0000256" key="1">
    <source>
        <dbReference type="SAM" id="SignalP"/>
    </source>
</evidence>
<dbReference type="AlphaFoldDB" id="A0A933NUW8"/>
<feature type="chain" id="PRO_5037779779" evidence="1">
    <location>
        <begin position="21"/>
        <end position="201"/>
    </location>
</feature>
<dbReference type="Proteomes" id="UP000782610">
    <property type="component" value="Unassembled WGS sequence"/>
</dbReference>
<gene>
    <name evidence="2" type="ORF">HY834_00685</name>
</gene>
<proteinExistence type="predicted"/>
<evidence type="ECO:0000313" key="2">
    <source>
        <dbReference type="EMBL" id="MBI4920239.1"/>
    </source>
</evidence>
<dbReference type="EMBL" id="JACRAF010000004">
    <property type="protein sequence ID" value="MBI4920239.1"/>
    <property type="molecule type" value="Genomic_DNA"/>
</dbReference>
<organism evidence="2 3">
    <name type="scientific">Devosia nanyangense</name>
    <dbReference type="NCBI Taxonomy" id="1228055"/>
    <lineage>
        <taxon>Bacteria</taxon>
        <taxon>Pseudomonadati</taxon>
        <taxon>Pseudomonadota</taxon>
        <taxon>Alphaproteobacteria</taxon>
        <taxon>Hyphomicrobiales</taxon>
        <taxon>Devosiaceae</taxon>
        <taxon>Devosia</taxon>
    </lineage>
</organism>
<name>A0A933NUW8_9HYPH</name>
<reference evidence="2" key="1">
    <citation type="submission" date="2020-07" db="EMBL/GenBank/DDBJ databases">
        <title>Huge and variable diversity of episymbiotic CPR bacteria and DPANN archaea in groundwater ecosystems.</title>
        <authorList>
            <person name="He C.Y."/>
            <person name="Keren R."/>
            <person name="Whittaker M."/>
            <person name="Farag I.F."/>
            <person name="Doudna J."/>
            <person name="Cate J.H.D."/>
            <person name="Banfield J.F."/>
        </authorList>
    </citation>
    <scope>NUCLEOTIDE SEQUENCE</scope>
    <source>
        <strain evidence="2">NC_groundwater_1586_Pr3_B-0.1um_66_15</strain>
    </source>
</reference>
<protein>
    <submittedName>
        <fullName evidence="2">Uncharacterized protein</fullName>
    </submittedName>
</protein>